<dbReference type="InterPro" id="IPR052343">
    <property type="entry name" value="Retrotransposon-Effector_Assoc"/>
</dbReference>
<reference evidence="2 3" key="1">
    <citation type="submission" date="2024-01" db="EMBL/GenBank/DDBJ databases">
        <title>A telomere-to-telomere, gap-free genome of sweet tea (Lithocarpus litseifolius).</title>
        <authorList>
            <person name="Zhou J."/>
        </authorList>
    </citation>
    <scope>NUCLEOTIDE SEQUENCE [LARGE SCALE GENOMIC DNA]</scope>
    <source>
        <strain evidence="2">Zhou-2022a</strain>
        <tissue evidence="2">Leaf</tissue>
    </source>
</reference>
<name>A0AAW2BM21_9ROSI</name>
<dbReference type="CDD" id="cd01650">
    <property type="entry name" value="RT_nLTR_like"/>
    <property type="match status" value="1"/>
</dbReference>
<evidence type="ECO:0000259" key="1">
    <source>
        <dbReference type="Pfam" id="PF00078"/>
    </source>
</evidence>
<dbReference type="Proteomes" id="UP001459277">
    <property type="component" value="Unassembled WGS sequence"/>
</dbReference>
<gene>
    <name evidence="2" type="ORF">SO802_030866</name>
</gene>
<evidence type="ECO:0000313" key="3">
    <source>
        <dbReference type="Proteomes" id="UP001459277"/>
    </source>
</evidence>
<dbReference type="PANTHER" id="PTHR46890:SF48">
    <property type="entry name" value="RNA-DIRECTED DNA POLYMERASE"/>
    <property type="match status" value="1"/>
</dbReference>
<proteinExistence type="predicted"/>
<organism evidence="2 3">
    <name type="scientific">Lithocarpus litseifolius</name>
    <dbReference type="NCBI Taxonomy" id="425828"/>
    <lineage>
        <taxon>Eukaryota</taxon>
        <taxon>Viridiplantae</taxon>
        <taxon>Streptophyta</taxon>
        <taxon>Embryophyta</taxon>
        <taxon>Tracheophyta</taxon>
        <taxon>Spermatophyta</taxon>
        <taxon>Magnoliopsida</taxon>
        <taxon>eudicotyledons</taxon>
        <taxon>Gunneridae</taxon>
        <taxon>Pentapetalae</taxon>
        <taxon>rosids</taxon>
        <taxon>fabids</taxon>
        <taxon>Fagales</taxon>
        <taxon>Fagaceae</taxon>
        <taxon>Lithocarpus</taxon>
    </lineage>
</organism>
<dbReference type="Pfam" id="PF00078">
    <property type="entry name" value="RVT_1"/>
    <property type="match status" value="1"/>
</dbReference>
<feature type="domain" description="Reverse transcriptase" evidence="1">
    <location>
        <begin position="266"/>
        <end position="364"/>
    </location>
</feature>
<accession>A0AAW2BM21</accession>
<comment type="caution">
    <text evidence="2">The sequence shown here is derived from an EMBL/GenBank/DDBJ whole genome shotgun (WGS) entry which is preliminary data.</text>
</comment>
<sequence>MKTFWRMVKHMIDVFKSSWPFPGLLKSKLRIFFLSRVLAKLQKRLKSWSRDHSGNVKNHIKQVKEKLWHAEKDSARFGDHEEVIRLKKELNGLHDKEEKMWQQRSRVQWLKNEDQNTKFFPGTATQRKRKNFIKGLRDGNGIWQEDEEVFSVLLNDFYTNLFTSSNPQDLDRVLDGVNAVVTETMRVELDRPFTSEEVGEAIKGMAPLKAPGSDGMPPLFFQTYGTDIGMDVSQAVLSCLNSRSILRSINHTFITLIPKVHNPERFSDFHPISLCNVIYKIISKVIANRLKPLLNSIISETQSAFIADLLIIDNILIAFESWHHVKNSCLGKKGFMAMKLDMSNAYDRVEWVFLEKILLKMGFSDT</sequence>
<dbReference type="InterPro" id="IPR000477">
    <property type="entry name" value="RT_dom"/>
</dbReference>
<dbReference type="PANTHER" id="PTHR46890">
    <property type="entry name" value="NON-LTR RETROLELEMENT REVERSE TRANSCRIPTASE-LIKE PROTEIN-RELATED"/>
    <property type="match status" value="1"/>
</dbReference>
<dbReference type="EMBL" id="JAZDWU010000011">
    <property type="protein sequence ID" value="KAK9985915.1"/>
    <property type="molecule type" value="Genomic_DNA"/>
</dbReference>
<evidence type="ECO:0000313" key="2">
    <source>
        <dbReference type="EMBL" id="KAK9985915.1"/>
    </source>
</evidence>
<protein>
    <recommendedName>
        <fullName evidence="1">Reverse transcriptase domain-containing protein</fullName>
    </recommendedName>
</protein>
<dbReference type="AlphaFoldDB" id="A0AAW2BM21"/>
<keyword evidence="3" id="KW-1185">Reference proteome</keyword>